<dbReference type="PaxDb" id="3708-A0A078GWT7"/>
<feature type="region of interest" description="Disordered" evidence="1">
    <location>
        <begin position="225"/>
        <end position="257"/>
    </location>
</feature>
<gene>
    <name evidence="2" type="primary">BnaC07g32540D</name>
    <name evidence="2" type="ORF">GSBRNA2T00041786001</name>
</gene>
<dbReference type="STRING" id="3708.A0A078GWT7"/>
<dbReference type="GO" id="GO:0006812">
    <property type="term" value="P:monoatomic cation transport"/>
    <property type="evidence" value="ECO:0007669"/>
    <property type="project" value="InterPro"/>
</dbReference>
<dbReference type="Gramene" id="CDY29048">
    <property type="protein sequence ID" value="CDY29048"/>
    <property type="gene ID" value="GSBRNA2T00041786001"/>
</dbReference>
<proteinExistence type="predicted"/>
<feature type="compositionally biased region" description="Polar residues" evidence="1">
    <location>
        <begin position="229"/>
        <end position="247"/>
    </location>
</feature>
<feature type="region of interest" description="Disordered" evidence="1">
    <location>
        <begin position="179"/>
        <end position="208"/>
    </location>
</feature>
<accession>A0A078GWT7</accession>
<dbReference type="InterPro" id="IPR038951">
    <property type="entry name" value="OEP37-like"/>
</dbReference>
<name>A0A078GWT7_BRANA</name>
<evidence type="ECO:0000313" key="3">
    <source>
        <dbReference type="Proteomes" id="UP000028999"/>
    </source>
</evidence>
<evidence type="ECO:0000313" key="2">
    <source>
        <dbReference type="EMBL" id="CDY29048.1"/>
    </source>
</evidence>
<organism evidence="2 3">
    <name type="scientific">Brassica napus</name>
    <name type="common">Rape</name>
    <dbReference type="NCBI Taxonomy" id="3708"/>
    <lineage>
        <taxon>Eukaryota</taxon>
        <taxon>Viridiplantae</taxon>
        <taxon>Streptophyta</taxon>
        <taxon>Embryophyta</taxon>
        <taxon>Tracheophyta</taxon>
        <taxon>Spermatophyta</taxon>
        <taxon>Magnoliopsida</taxon>
        <taxon>eudicotyledons</taxon>
        <taxon>Gunneridae</taxon>
        <taxon>Pentapetalae</taxon>
        <taxon>rosids</taxon>
        <taxon>malvids</taxon>
        <taxon>Brassicales</taxon>
        <taxon>Brassicaceae</taxon>
        <taxon>Brassiceae</taxon>
        <taxon>Brassica</taxon>
    </lineage>
</organism>
<dbReference type="GO" id="GO:0005216">
    <property type="term" value="F:monoatomic ion channel activity"/>
    <property type="evidence" value="ECO:0007669"/>
    <property type="project" value="InterPro"/>
</dbReference>
<dbReference type="PANTHER" id="PTHR35484:SF2">
    <property type="entry name" value="OUTER ENVELOPE PORE PROTEIN 37, CHLOROPLASTIC"/>
    <property type="match status" value="1"/>
</dbReference>
<dbReference type="Proteomes" id="UP000028999">
    <property type="component" value="Unassembled WGS sequence"/>
</dbReference>
<evidence type="ECO:0000256" key="1">
    <source>
        <dbReference type="SAM" id="MobiDB-lite"/>
    </source>
</evidence>
<keyword evidence="3" id="KW-1185">Reference proteome</keyword>
<dbReference type="AlphaFoldDB" id="A0A078GWT7"/>
<dbReference type="PANTHER" id="PTHR35484">
    <property type="entry name" value="OUTER ENVELOPE PORE PROTEIN 37, CHLOROPLASTIC"/>
    <property type="match status" value="1"/>
</dbReference>
<dbReference type="OMA" id="FHNNTQR"/>
<sequence>MSRPASKLLMRDELSLSSSILQRNCESSASDLDMAENRGGGGCCPPMDLMRSEPMQLVQVIVPKESAHLTSPTFEPPPPRCFVFPFLKSVNMPKLRVTSEFDSDSLFFFNKVSCKIFDNLAKLKLSFHNNTQRQVSQPQVSFTPKYVSVLYDVEEKNAFVKSTVDVSPRLQLRALHNVKAQQGEQPPEKKASSSVVSPQKIESPIQKLESKFDTNKAFTGSIVEHTHNLETNTHGKMQQLSGSQPSKPVSRFKAQRR</sequence>
<dbReference type="EMBL" id="LK032229">
    <property type="protein sequence ID" value="CDY29048.1"/>
    <property type="molecule type" value="Genomic_DNA"/>
</dbReference>
<protein>
    <submittedName>
        <fullName evidence="2">BnaC07g32540D protein</fullName>
    </submittedName>
</protein>
<reference evidence="2 3" key="1">
    <citation type="journal article" date="2014" name="Science">
        <title>Plant genetics. Early allopolyploid evolution in the post-Neolithic Brassica napus oilseed genome.</title>
        <authorList>
            <person name="Chalhoub B."/>
            <person name="Denoeud F."/>
            <person name="Liu S."/>
            <person name="Parkin I.A."/>
            <person name="Tang H."/>
            <person name="Wang X."/>
            <person name="Chiquet J."/>
            <person name="Belcram H."/>
            <person name="Tong C."/>
            <person name="Samans B."/>
            <person name="Correa M."/>
            <person name="Da Silva C."/>
            <person name="Just J."/>
            <person name="Falentin C."/>
            <person name="Koh C.S."/>
            <person name="Le Clainche I."/>
            <person name="Bernard M."/>
            <person name="Bento P."/>
            <person name="Noel B."/>
            <person name="Labadie K."/>
            <person name="Alberti A."/>
            <person name="Charles M."/>
            <person name="Arnaud D."/>
            <person name="Guo H."/>
            <person name="Daviaud C."/>
            <person name="Alamery S."/>
            <person name="Jabbari K."/>
            <person name="Zhao M."/>
            <person name="Edger P.P."/>
            <person name="Chelaifa H."/>
            <person name="Tack D."/>
            <person name="Lassalle G."/>
            <person name="Mestiri I."/>
            <person name="Schnel N."/>
            <person name="Le Paslier M.C."/>
            <person name="Fan G."/>
            <person name="Renault V."/>
            <person name="Bayer P.E."/>
            <person name="Golicz A.A."/>
            <person name="Manoli S."/>
            <person name="Lee T.H."/>
            <person name="Thi V.H."/>
            <person name="Chalabi S."/>
            <person name="Hu Q."/>
            <person name="Fan C."/>
            <person name="Tollenaere R."/>
            <person name="Lu Y."/>
            <person name="Battail C."/>
            <person name="Shen J."/>
            <person name="Sidebottom C.H."/>
            <person name="Wang X."/>
            <person name="Canaguier A."/>
            <person name="Chauveau A."/>
            <person name="Berard A."/>
            <person name="Deniot G."/>
            <person name="Guan M."/>
            <person name="Liu Z."/>
            <person name="Sun F."/>
            <person name="Lim Y.P."/>
            <person name="Lyons E."/>
            <person name="Town C.D."/>
            <person name="Bancroft I."/>
            <person name="Wang X."/>
            <person name="Meng J."/>
            <person name="Ma J."/>
            <person name="Pires J.C."/>
            <person name="King G.J."/>
            <person name="Brunel D."/>
            <person name="Delourme R."/>
            <person name="Renard M."/>
            <person name="Aury J.M."/>
            <person name="Adams K.L."/>
            <person name="Batley J."/>
            <person name="Snowdon R.J."/>
            <person name="Tost J."/>
            <person name="Edwards D."/>
            <person name="Zhou Y."/>
            <person name="Hua W."/>
            <person name="Sharpe A.G."/>
            <person name="Paterson A.H."/>
            <person name="Guan C."/>
            <person name="Wincker P."/>
        </authorList>
    </citation>
    <scope>NUCLEOTIDE SEQUENCE [LARGE SCALE GENOMIC DNA]</scope>
    <source>
        <strain evidence="3">cv. Darmor-bzh</strain>
    </source>
</reference>